<dbReference type="PANTHER" id="PTHR42892">
    <property type="entry name" value="GLUCOSAMINE-6-PHOSPHATE DEAMINASE-LIKE PROTEIN BT_0258-RELATED"/>
    <property type="match status" value="1"/>
</dbReference>
<comment type="caution">
    <text evidence="1">The sequence shown here is derived from an EMBL/GenBank/DDBJ whole genome shotgun (WGS) entry which is preliminary data.</text>
</comment>
<reference evidence="1 2" key="1">
    <citation type="journal article" date="2015" name="Nature">
        <title>rRNA introns, odd ribosomes, and small enigmatic genomes across a large radiation of phyla.</title>
        <authorList>
            <person name="Brown C.T."/>
            <person name="Hug L.A."/>
            <person name="Thomas B.C."/>
            <person name="Sharon I."/>
            <person name="Castelle C.J."/>
            <person name="Singh A."/>
            <person name="Wilkins M.J."/>
            <person name="Williams K.H."/>
            <person name="Banfield J.F."/>
        </authorList>
    </citation>
    <scope>NUCLEOTIDE SEQUENCE [LARGE SCALE GENOMIC DNA]</scope>
</reference>
<evidence type="ECO:0000313" key="2">
    <source>
        <dbReference type="Proteomes" id="UP000033935"/>
    </source>
</evidence>
<keyword evidence="1" id="KW-0413">Isomerase</keyword>
<protein>
    <submittedName>
        <fullName evidence="1">Glucosamine-6-phosphate isomerase/6-phosphogluconolactonase family protein</fullName>
    </submittedName>
</protein>
<name>A0A0G0Q2R9_9BACT</name>
<dbReference type="GO" id="GO:0016853">
    <property type="term" value="F:isomerase activity"/>
    <property type="evidence" value="ECO:0007669"/>
    <property type="project" value="UniProtKB-KW"/>
</dbReference>
<gene>
    <name evidence="1" type="ORF">UT30_C0004G0023</name>
</gene>
<dbReference type="PANTHER" id="PTHR42892:SF1">
    <property type="entry name" value="GLUCOSAMINE-6-PHOSPHATE ISOMERASE"/>
    <property type="match status" value="1"/>
</dbReference>
<sequence length="284" mass="32185">MIPDRSSEIRNLFSLSVDELIEKSEGHLMVKDTLNELYEYLAEEMLKEFRKAEKKDGPAAFIMPVGPTQPYKLMAAKINAERINLKNCWFFFMDEYCDDNDRLVPITHPLSFRRQIGPLFFNLIDNELLMPEEQRIFPTPENLDKLSSMIDKAGGIEVCYGGIGIHGHVAFNEPLAGVKDTDPRILNINDFTRTVDAVRHGLGGNLINFPRRAITLGMKQCLSARKMLLMTRNEHKGMDWANTVLRISVLGVPGDDYPVTYIRNHKNYIVATDIGTASAPKTII</sequence>
<dbReference type="EMBL" id="LBWG01000004">
    <property type="protein sequence ID" value="KKR04710.1"/>
    <property type="molecule type" value="Genomic_DNA"/>
</dbReference>
<dbReference type="Gene3D" id="3.40.50.1360">
    <property type="match status" value="1"/>
</dbReference>
<dbReference type="AlphaFoldDB" id="A0A0G0Q2R9"/>
<proteinExistence type="predicted"/>
<organism evidence="1 2">
    <name type="scientific">Candidatus Uhrbacteria bacterium GW2011_GWF2_39_13</name>
    <dbReference type="NCBI Taxonomy" id="1618995"/>
    <lineage>
        <taxon>Bacteria</taxon>
        <taxon>Candidatus Uhriibacteriota</taxon>
    </lineage>
</organism>
<dbReference type="SUPFAM" id="SSF100950">
    <property type="entry name" value="NagB/RpiA/CoA transferase-like"/>
    <property type="match status" value="1"/>
</dbReference>
<dbReference type="Proteomes" id="UP000033935">
    <property type="component" value="Unassembled WGS sequence"/>
</dbReference>
<dbReference type="InterPro" id="IPR037171">
    <property type="entry name" value="NagB/RpiA_transferase-like"/>
</dbReference>
<dbReference type="InterPro" id="IPR052960">
    <property type="entry name" value="GlcN6P_deaminase-like"/>
</dbReference>
<evidence type="ECO:0000313" key="1">
    <source>
        <dbReference type="EMBL" id="KKR04710.1"/>
    </source>
</evidence>
<accession>A0A0G0Q2R9</accession>